<evidence type="ECO:0000259" key="5">
    <source>
        <dbReference type="SMART" id="SM00093"/>
    </source>
</evidence>
<feature type="signal peptide" evidence="4">
    <location>
        <begin position="1"/>
        <end position="16"/>
    </location>
</feature>
<feature type="domain" description="Serpin" evidence="5">
    <location>
        <begin position="56"/>
        <end position="420"/>
    </location>
</feature>
<dbReference type="InterPro" id="IPR042178">
    <property type="entry name" value="Serpin_sf_1"/>
</dbReference>
<feature type="chain" id="PRO_5005573454" evidence="4">
    <location>
        <begin position="17"/>
        <end position="423"/>
    </location>
</feature>
<dbReference type="CDD" id="cd19598">
    <property type="entry name" value="serpin77Ba-like_insects"/>
    <property type="match status" value="1"/>
</dbReference>
<evidence type="ECO:0000256" key="4">
    <source>
        <dbReference type="SAM" id="SignalP"/>
    </source>
</evidence>
<dbReference type="InterPro" id="IPR023796">
    <property type="entry name" value="Serpin_dom"/>
</dbReference>
<dbReference type="Proteomes" id="UP000037510">
    <property type="component" value="Unassembled WGS sequence"/>
</dbReference>
<dbReference type="EMBL" id="JTDY01001104">
    <property type="protein sequence ID" value="KOB74872.1"/>
    <property type="molecule type" value="Genomic_DNA"/>
</dbReference>
<dbReference type="InterPro" id="IPR036186">
    <property type="entry name" value="Serpin_sf"/>
</dbReference>
<dbReference type="AlphaFoldDB" id="A0A0L7LHE9"/>
<dbReference type="GO" id="GO:0005615">
    <property type="term" value="C:extracellular space"/>
    <property type="evidence" value="ECO:0007669"/>
    <property type="project" value="InterPro"/>
</dbReference>
<comment type="similarity">
    <text evidence="3">Belongs to the serpin family.</text>
</comment>
<keyword evidence="7" id="KW-1185">Reference proteome</keyword>
<evidence type="ECO:0000256" key="2">
    <source>
        <dbReference type="ARBA" id="ARBA00022900"/>
    </source>
</evidence>
<evidence type="ECO:0000256" key="3">
    <source>
        <dbReference type="RuleBase" id="RU000411"/>
    </source>
</evidence>
<proteinExistence type="inferred from homology"/>
<dbReference type="Pfam" id="PF00079">
    <property type="entry name" value="Serpin"/>
    <property type="match status" value="1"/>
</dbReference>
<reference evidence="6 7" key="1">
    <citation type="journal article" date="2015" name="Genome Biol. Evol.">
        <title>The genome of winter moth (Operophtera brumata) provides a genomic perspective on sexual dimorphism and phenology.</title>
        <authorList>
            <person name="Derks M.F."/>
            <person name="Smit S."/>
            <person name="Salis L."/>
            <person name="Schijlen E."/>
            <person name="Bossers A."/>
            <person name="Mateman C."/>
            <person name="Pijl A.S."/>
            <person name="de Ridder D."/>
            <person name="Groenen M.A."/>
            <person name="Visser M.E."/>
            <person name="Megens H.J."/>
        </authorList>
    </citation>
    <scope>NUCLEOTIDE SEQUENCE [LARGE SCALE GENOMIC DNA]</scope>
    <source>
        <strain evidence="6">WM2013NL</strain>
        <tissue evidence="6">Head and thorax</tissue>
    </source>
</reference>
<dbReference type="PANTHER" id="PTHR11461">
    <property type="entry name" value="SERINE PROTEASE INHIBITOR, SERPIN"/>
    <property type="match status" value="1"/>
</dbReference>
<sequence>MNIVLFVLFCSAVCNGQPIQNATSTTVTPASGQETNTSRVRNRLTEAIGNFSIEFLFKTSVLQVPGQNMIISPITVWTALAVIAEGASDDTKTEIIRALRLSRNQTATRENFGDIAKWLTVNTKTVEIAKFNGIFVDKLRLPLPEFQSTSKIYYDTDTVALNLSNPVVTADLLNRVISNFTHGRISSIVQSDNLQNTPMVLASALYFKGQWTVPFNTTSTSKQPFYDSNGTQIGEVNMMYNRAIYPFSNIKWLQARVIELPYGEQNRLSMLVMLPNHGVSLESMFSNFKNVHLDSFFEELRLSKEEFSEDEVDCFIPRFKIKSDLDLTEVLKQQMGVQQLFDMSKARLPKISHTPLYVSKLVHKAEIEVTEEGTTASAVTVAEFSNRIGVVRFEANRPFTYMIVERLTNTIVFGGFYRQPSLY</sequence>
<evidence type="ECO:0000313" key="7">
    <source>
        <dbReference type="Proteomes" id="UP000037510"/>
    </source>
</evidence>
<name>A0A0L7LHE9_OPEBR</name>
<keyword evidence="4" id="KW-0732">Signal</keyword>
<dbReference type="Gene3D" id="3.30.497.10">
    <property type="entry name" value="Antithrombin, subunit I, domain 2"/>
    <property type="match status" value="1"/>
</dbReference>
<dbReference type="GO" id="GO:0004867">
    <property type="term" value="F:serine-type endopeptidase inhibitor activity"/>
    <property type="evidence" value="ECO:0007669"/>
    <property type="project" value="UniProtKB-KW"/>
</dbReference>
<evidence type="ECO:0000256" key="1">
    <source>
        <dbReference type="ARBA" id="ARBA00022690"/>
    </source>
</evidence>
<dbReference type="InterPro" id="IPR000215">
    <property type="entry name" value="Serpin_fam"/>
</dbReference>
<organism evidence="6 7">
    <name type="scientific">Operophtera brumata</name>
    <name type="common">Winter moth</name>
    <name type="synonym">Phalaena brumata</name>
    <dbReference type="NCBI Taxonomy" id="104452"/>
    <lineage>
        <taxon>Eukaryota</taxon>
        <taxon>Metazoa</taxon>
        <taxon>Ecdysozoa</taxon>
        <taxon>Arthropoda</taxon>
        <taxon>Hexapoda</taxon>
        <taxon>Insecta</taxon>
        <taxon>Pterygota</taxon>
        <taxon>Neoptera</taxon>
        <taxon>Endopterygota</taxon>
        <taxon>Lepidoptera</taxon>
        <taxon>Glossata</taxon>
        <taxon>Ditrysia</taxon>
        <taxon>Geometroidea</taxon>
        <taxon>Geometridae</taxon>
        <taxon>Larentiinae</taxon>
        <taxon>Operophtera</taxon>
    </lineage>
</organism>
<dbReference type="PANTHER" id="PTHR11461:SF367">
    <property type="entry name" value="GH21475P-RELATED"/>
    <property type="match status" value="1"/>
</dbReference>
<dbReference type="SMART" id="SM00093">
    <property type="entry name" value="SERPIN"/>
    <property type="match status" value="1"/>
</dbReference>
<keyword evidence="2" id="KW-0722">Serine protease inhibitor</keyword>
<keyword evidence="1" id="KW-0646">Protease inhibitor</keyword>
<comment type="caution">
    <text evidence="6">The sequence shown here is derived from an EMBL/GenBank/DDBJ whole genome shotgun (WGS) entry which is preliminary data.</text>
</comment>
<dbReference type="SUPFAM" id="SSF56574">
    <property type="entry name" value="Serpins"/>
    <property type="match status" value="1"/>
</dbReference>
<gene>
    <name evidence="6" type="ORF">OBRU01_08385</name>
</gene>
<protein>
    <submittedName>
        <fullName evidence="6">Serpin-4</fullName>
    </submittedName>
</protein>
<dbReference type="Gene3D" id="2.30.39.10">
    <property type="entry name" value="Alpha-1-antitrypsin, domain 1"/>
    <property type="match status" value="1"/>
</dbReference>
<accession>A0A0L7LHE9</accession>
<evidence type="ECO:0000313" key="6">
    <source>
        <dbReference type="EMBL" id="KOB74872.1"/>
    </source>
</evidence>
<dbReference type="InterPro" id="IPR042185">
    <property type="entry name" value="Serpin_sf_2"/>
</dbReference>
<dbReference type="STRING" id="104452.A0A0L7LHE9"/>